<evidence type="ECO:0000256" key="1">
    <source>
        <dbReference type="SAM" id="MobiDB-lite"/>
    </source>
</evidence>
<protein>
    <submittedName>
        <fullName evidence="2">Uncharacterized protein</fullName>
    </submittedName>
</protein>
<name>A0A8X8AUB5_BRACI</name>
<dbReference type="Proteomes" id="UP000886595">
    <property type="component" value="Unassembled WGS sequence"/>
</dbReference>
<keyword evidence="3" id="KW-1185">Reference proteome</keyword>
<accession>A0A8X8AUB5</accession>
<reference evidence="2 3" key="1">
    <citation type="submission" date="2020-02" db="EMBL/GenBank/DDBJ databases">
        <authorList>
            <person name="Ma Q."/>
            <person name="Huang Y."/>
            <person name="Song X."/>
            <person name="Pei D."/>
        </authorList>
    </citation>
    <scope>NUCLEOTIDE SEQUENCE [LARGE SCALE GENOMIC DNA]</scope>
    <source>
        <strain evidence="2">Sxm20200214</strain>
        <tissue evidence="2">Leaf</tissue>
    </source>
</reference>
<dbReference type="AlphaFoldDB" id="A0A8X8AUB5"/>
<organism evidence="2 3">
    <name type="scientific">Brassica carinata</name>
    <name type="common">Ethiopian mustard</name>
    <name type="synonym">Abyssinian cabbage</name>
    <dbReference type="NCBI Taxonomy" id="52824"/>
    <lineage>
        <taxon>Eukaryota</taxon>
        <taxon>Viridiplantae</taxon>
        <taxon>Streptophyta</taxon>
        <taxon>Embryophyta</taxon>
        <taxon>Tracheophyta</taxon>
        <taxon>Spermatophyta</taxon>
        <taxon>Magnoliopsida</taxon>
        <taxon>eudicotyledons</taxon>
        <taxon>Gunneridae</taxon>
        <taxon>Pentapetalae</taxon>
        <taxon>rosids</taxon>
        <taxon>malvids</taxon>
        <taxon>Brassicales</taxon>
        <taxon>Brassicaceae</taxon>
        <taxon>Brassiceae</taxon>
        <taxon>Brassica</taxon>
    </lineage>
</organism>
<evidence type="ECO:0000313" key="3">
    <source>
        <dbReference type="Proteomes" id="UP000886595"/>
    </source>
</evidence>
<dbReference type="EMBL" id="JAAMPC010000005">
    <property type="protein sequence ID" value="KAG2311693.1"/>
    <property type="molecule type" value="Genomic_DNA"/>
</dbReference>
<evidence type="ECO:0000313" key="2">
    <source>
        <dbReference type="EMBL" id="KAG2311693.1"/>
    </source>
</evidence>
<gene>
    <name evidence="2" type="ORF">Bca52824_023250</name>
</gene>
<sequence>MVRLVRVFKGQWAKSQQGVWRFEQAPNVPPHDILVRDNKPIDRLKGLVRGVFNLTSETPLLITFQLPTWMLEPDGDTCAPHNGVADVEMLMSVHAWDTEPTLSVIFGAEDVTKYQFICRAPIKIGNRTFLGDGITEEEHMSTINAIGRGQEIHCSDEVLNEIFSEEKIVVLYRFAFEVEKARNRLDLNVGAGDINGDHVVPLHNQQNLSDPTLGDMYGFPTCGSMMNRIPASAQVGWGGGFVQNSQTQLNRATWRGEETRRRYWDNLMSSRYTLELQRIYGVPGSEYVGYPQTGLNSAAQTLHLDHQFFSTASSGGAVRRGDGDGEQSMYNGKRVDTITGRICVQGESSAMGAKHGNQATATELVSTLNYADGGPSIQVTPTGGNDSTAENVTPVKAEEVPAGTMSPH</sequence>
<feature type="compositionally biased region" description="Polar residues" evidence="1">
    <location>
        <begin position="377"/>
        <end position="391"/>
    </location>
</feature>
<feature type="region of interest" description="Disordered" evidence="1">
    <location>
        <begin position="375"/>
        <end position="408"/>
    </location>
</feature>
<proteinExistence type="predicted"/>
<comment type="caution">
    <text evidence="2">The sequence shown here is derived from an EMBL/GenBank/DDBJ whole genome shotgun (WGS) entry which is preliminary data.</text>
</comment>